<dbReference type="EMBL" id="CCAZ020000002">
    <property type="protein sequence ID" value="CEG09653.1"/>
    <property type="molecule type" value="Genomic_DNA"/>
</dbReference>
<keyword evidence="2" id="KW-1185">Reference proteome</keyword>
<organism evidence="1 2">
    <name type="scientific">Afipia felis</name>
    <name type="common">Cat scratch disease bacillus</name>
    <dbReference type="NCBI Taxonomy" id="1035"/>
    <lineage>
        <taxon>Bacteria</taxon>
        <taxon>Pseudomonadati</taxon>
        <taxon>Pseudomonadota</taxon>
        <taxon>Alphaproteobacteria</taxon>
        <taxon>Hyphomicrobiales</taxon>
        <taxon>Nitrobacteraceae</taxon>
        <taxon>Afipia</taxon>
    </lineage>
</organism>
<dbReference type="AlphaFoldDB" id="A0A090N876"/>
<evidence type="ECO:0000313" key="1">
    <source>
        <dbReference type="EMBL" id="CEG09653.1"/>
    </source>
</evidence>
<sequence>MPTPNLGLPFIAQGQAQKEVTHNESLRILDTLVQIAVLDRDLTSPPVSPSEGQRWIVKMGATGAWAGHDNAITTFLDGGWSFFAPMVGWLAWVTDESALLAWNGTTWIDPLAAVVAIQNLGRLGILTTADATNRLAVKSDAVLFSHDDVTPGSGDIRVAVNKSATANDAGFVFQDGFSARALFGLLGDDDFTIKVSHDGAAFRTAISIDRATGHVGLGGASADVNNGLIAKGTAFLFDRETDDCRFTFNKAAAGDDVALTFQSNYSARALIGLLGDDHLTFKVSPDGATFHTGFIVE</sequence>
<dbReference type="Proteomes" id="UP000035762">
    <property type="component" value="Unassembled WGS sequence"/>
</dbReference>
<gene>
    <name evidence="1" type="ORF">BN961_03083</name>
</gene>
<dbReference type="OrthoDB" id="564699at2"/>
<dbReference type="Pfam" id="PF10983">
    <property type="entry name" value="DUF2793"/>
    <property type="match status" value="1"/>
</dbReference>
<evidence type="ECO:0008006" key="3">
    <source>
        <dbReference type="Google" id="ProtNLM"/>
    </source>
</evidence>
<dbReference type="InterPro" id="IPR021251">
    <property type="entry name" value="DUF2793"/>
</dbReference>
<comment type="caution">
    <text evidence="1">The sequence shown here is derived from an EMBL/GenBank/DDBJ whole genome shotgun (WGS) entry which is preliminary data.</text>
</comment>
<name>A0A090N876_AFIFE</name>
<evidence type="ECO:0000313" key="2">
    <source>
        <dbReference type="Proteomes" id="UP000035762"/>
    </source>
</evidence>
<accession>A0A090N876</accession>
<dbReference type="STRING" id="1035.BN961_03083"/>
<proteinExistence type="predicted"/>
<reference evidence="1 2" key="1">
    <citation type="journal article" date="2014" name="Genome Announc.">
        <title>Genome Sequence of Afipia felis Strain 76713, Isolated in Hospital Water Using an Amoeba Co-Culture Procedure.</title>
        <authorList>
            <person name="Benamar S."/>
            <person name="La Scola B."/>
            <person name="Croce O."/>
        </authorList>
    </citation>
    <scope>NUCLEOTIDE SEQUENCE [LARGE SCALE GENOMIC DNA]</scope>
    <source>
        <strain evidence="1 2">76713</strain>
    </source>
</reference>
<protein>
    <recommendedName>
        <fullName evidence="3">DUF2793 domain-containing protein</fullName>
    </recommendedName>
</protein>
<dbReference type="RefSeq" id="WP_053083929.1">
    <property type="nucleotide sequence ID" value="NZ_CCAZ020000002.1"/>
</dbReference>